<reference evidence="1" key="1">
    <citation type="submission" date="2018-02" db="EMBL/GenBank/DDBJ databases">
        <title>Rhizophora mucronata_Transcriptome.</title>
        <authorList>
            <person name="Meera S.P."/>
            <person name="Sreeshan A."/>
            <person name="Augustine A."/>
        </authorList>
    </citation>
    <scope>NUCLEOTIDE SEQUENCE</scope>
    <source>
        <tissue evidence="1">Leaf</tissue>
    </source>
</reference>
<protein>
    <submittedName>
        <fullName evidence="1">Uncharacterized protein</fullName>
    </submittedName>
</protein>
<name>A0A2P2N0H8_RHIMU</name>
<evidence type="ECO:0000313" key="1">
    <source>
        <dbReference type="EMBL" id="MBX35970.1"/>
    </source>
</evidence>
<sequence>MCSIKIQTLGCTSILFFYRKKKVLWQMSLGSVVISQKRAIW</sequence>
<organism evidence="1">
    <name type="scientific">Rhizophora mucronata</name>
    <name type="common">Asiatic mangrove</name>
    <dbReference type="NCBI Taxonomy" id="61149"/>
    <lineage>
        <taxon>Eukaryota</taxon>
        <taxon>Viridiplantae</taxon>
        <taxon>Streptophyta</taxon>
        <taxon>Embryophyta</taxon>
        <taxon>Tracheophyta</taxon>
        <taxon>Spermatophyta</taxon>
        <taxon>Magnoliopsida</taxon>
        <taxon>eudicotyledons</taxon>
        <taxon>Gunneridae</taxon>
        <taxon>Pentapetalae</taxon>
        <taxon>rosids</taxon>
        <taxon>fabids</taxon>
        <taxon>Malpighiales</taxon>
        <taxon>Rhizophoraceae</taxon>
        <taxon>Rhizophora</taxon>
    </lineage>
</organism>
<dbReference type="EMBL" id="GGEC01055486">
    <property type="protein sequence ID" value="MBX35970.1"/>
    <property type="molecule type" value="Transcribed_RNA"/>
</dbReference>
<dbReference type="AlphaFoldDB" id="A0A2P2N0H8"/>
<proteinExistence type="predicted"/>
<accession>A0A2P2N0H8</accession>